<protein>
    <recommendedName>
        <fullName evidence="3">DUF3533 domain-containing protein</fullName>
    </recommendedName>
</protein>
<dbReference type="Pfam" id="PF12051">
    <property type="entry name" value="DUF3533"/>
    <property type="match status" value="1"/>
</dbReference>
<feature type="transmembrane region" description="Helical" evidence="2">
    <location>
        <begin position="339"/>
        <end position="359"/>
    </location>
</feature>
<dbReference type="PANTHER" id="PTHR34814">
    <property type="entry name" value="NITROSOGUANIDINE RESISTANCE PROTEIN SNG1"/>
    <property type="match status" value="1"/>
</dbReference>
<dbReference type="PANTHER" id="PTHR34814:SF2">
    <property type="entry name" value="DUF3533 DOMAIN-CONTAINING PROTEIN"/>
    <property type="match status" value="1"/>
</dbReference>
<proteinExistence type="predicted"/>
<dbReference type="GO" id="GO:0016020">
    <property type="term" value="C:membrane"/>
    <property type="evidence" value="ECO:0007669"/>
    <property type="project" value="TreeGrafter"/>
</dbReference>
<feature type="region of interest" description="Disordered" evidence="1">
    <location>
        <begin position="491"/>
        <end position="518"/>
    </location>
</feature>
<dbReference type="InterPro" id="IPR053001">
    <property type="entry name" value="MNNG_permease-like"/>
</dbReference>
<feature type="transmembrane region" description="Helical" evidence="2">
    <location>
        <begin position="234"/>
        <end position="262"/>
    </location>
</feature>
<dbReference type="InterPro" id="IPR022703">
    <property type="entry name" value="DUF3533"/>
</dbReference>
<feature type="transmembrane region" description="Helical" evidence="2">
    <location>
        <begin position="274"/>
        <end position="299"/>
    </location>
</feature>
<feature type="transmembrane region" description="Helical" evidence="2">
    <location>
        <begin position="40"/>
        <end position="63"/>
    </location>
</feature>
<gene>
    <name evidence="4" type="ORF">CNMCM5623_000630</name>
</gene>
<dbReference type="EMBL" id="JACBAE010001289">
    <property type="protein sequence ID" value="KAF7167268.1"/>
    <property type="molecule type" value="Genomic_DNA"/>
</dbReference>
<evidence type="ECO:0000259" key="3">
    <source>
        <dbReference type="Pfam" id="PF12051"/>
    </source>
</evidence>
<feature type="transmembrane region" description="Helical" evidence="2">
    <location>
        <begin position="395"/>
        <end position="416"/>
    </location>
</feature>
<keyword evidence="2" id="KW-1133">Transmembrane helix</keyword>
<feature type="region of interest" description="Disordered" evidence="1">
    <location>
        <begin position="1"/>
        <end position="26"/>
    </location>
</feature>
<accession>A0A8H6Q728</accession>
<evidence type="ECO:0000256" key="1">
    <source>
        <dbReference type="SAM" id="MobiDB-lite"/>
    </source>
</evidence>
<evidence type="ECO:0000256" key="2">
    <source>
        <dbReference type="SAM" id="Phobius"/>
    </source>
</evidence>
<keyword evidence="2" id="KW-0812">Transmembrane</keyword>
<comment type="caution">
    <text evidence="4">The sequence shown here is derived from an EMBL/GenBank/DDBJ whole genome shotgun (WGS) entry which is preliminary data.</text>
</comment>
<feature type="domain" description="DUF3533" evidence="3">
    <location>
        <begin position="43"/>
        <end position="408"/>
    </location>
</feature>
<keyword evidence="2" id="KW-0472">Membrane</keyword>
<organism evidence="4 5">
    <name type="scientific">Aspergillus felis</name>
    <dbReference type="NCBI Taxonomy" id="1287682"/>
    <lineage>
        <taxon>Eukaryota</taxon>
        <taxon>Fungi</taxon>
        <taxon>Dikarya</taxon>
        <taxon>Ascomycota</taxon>
        <taxon>Pezizomycotina</taxon>
        <taxon>Eurotiomycetes</taxon>
        <taxon>Eurotiomycetidae</taxon>
        <taxon>Eurotiales</taxon>
        <taxon>Aspergillaceae</taxon>
        <taxon>Aspergillus</taxon>
        <taxon>Aspergillus subgen. Fumigati</taxon>
    </lineage>
</organism>
<dbReference type="OrthoDB" id="2140105at2759"/>
<evidence type="ECO:0000313" key="4">
    <source>
        <dbReference type="EMBL" id="KAF7167268.1"/>
    </source>
</evidence>
<evidence type="ECO:0000313" key="5">
    <source>
        <dbReference type="Proteomes" id="UP000654922"/>
    </source>
</evidence>
<feature type="region of interest" description="Disordered" evidence="1">
    <location>
        <begin position="455"/>
        <end position="474"/>
    </location>
</feature>
<feature type="transmembrane region" description="Helical" evidence="2">
    <location>
        <begin position="311"/>
        <end position="332"/>
    </location>
</feature>
<dbReference type="AlphaFoldDB" id="A0A8H6Q728"/>
<name>A0A8H6Q728_9EURO</name>
<dbReference type="Proteomes" id="UP000654922">
    <property type="component" value="Unassembled WGS sequence"/>
</dbReference>
<reference evidence="4" key="1">
    <citation type="submission" date="2020-06" db="EMBL/GenBank/DDBJ databases">
        <title>Draft genome sequences of strains closely related to Aspergillus parafelis and Aspergillus hiratsukae.</title>
        <authorList>
            <person name="Dos Santos R.A.C."/>
            <person name="Rivero-Menendez O."/>
            <person name="Steenwyk J.L."/>
            <person name="Mead M.E."/>
            <person name="Goldman G.H."/>
            <person name="Alastruey-Izquierdo A."/>
            <person name="Rokas A."/>
        </authorList>
    </citation>
    <scope>NUCLEOTIDE SEQUENCE</scope>
    <source>
        <strain evidence="4">CNM-CM5623</strain>
    </source>
</reference>
<sequence>MRPLFHPSRHMGIYPKGRQPRPSINDPTVRPLRMGVLKAATLNLIILQILFLSLLCYLFGSLYQETTHVHNINVLYVDYDGGAIGEAVREAYTQLQGPGFPNLIERSQRDYPTPNDLEGTICDIKYWAAFYTSSNASDRFTAALAGGSLASSYNRSDVLTMVWNEARYPSVSDSVISDPLRELSEVARIAFTDRGGKQTIQALNTSNPAAISVLSNPWILTSVDIQPTTQGSRLIYNTLVIILILIQEFFYLGCINGLYLQFRLYTAVSPHRIVVVRIIISAVYTFFGSLCVTGAIWAFRYGWHVNGSQFMLNWMMLWLFAHLNFLTLDVFSIWAPPPYVPMALITWIVLNVTSILLPFELSPAFFQVGYIFPAHSVFQVLMDIWSGGCNPQLNYALPVLFSWEILSLALSSIGVYRRAHFAAIKKEADDKAMQERIAAAVAVQQEAQLARKELNPDAGTVNTEDEGRAGLQRRGTISTLGETGEIVEIIHRELSRPKSRRRESRDNQGPCFDLPFTQ</sequence>